<dbReference type="InterPro" id="IPR036736">
    <property type="entry name" value="ACP-like_sf"/>
</dbReference>
<dbReference type="InterPro" id="IPR020806">
    <property type="entry name" value="PKS_PP-bd"/>
</dbReference>
<proteinExistence type="predicted"/>
<dbReference type="Pfam" id="PF00550">
    <property type="entry name" value="PP-binding"/>
    <property type="match status" value="1"/>
</dbReference>
<feature type="domain" description="Ketosynthase family 3 (KS3)" evidence="9">
    <location>
        <begin position="10"/>
        <end position="427"/>
    </location>
</feature>
<keyword evidence="2" id="KW-0597">Phosphoprotein</keyword>
<organism evidence="10 11">
    <name type="scientific">Streptomyces ziwulingensis</name>
    <dbReference type="NCBI Taxonomy" id="1045501"/>
    <lineage>
        <taxon>Bacteria</taxon>
        <taxon>Bacillati</taxon>
        <taxon>Actinomycetota</taxon>
        <taxon>Actinomycetes</taxon>
        <taxon>Kitasatosporales</taxon>
        <taxon>Streptomycetaceae</taxon>
        <taxon>Streptomyces</taxon>
    </lineage>
</organism>
<dbReference type="Gene3D" id="3.40.366.10">
    <property type="entry name" value="Malonyl-Coenzyme A Acyl Carrier Protein, domain 2"/>
    <property type="match status" value="1"/>
</dbReference>
<evidence type="ECO:0000313" key="11">
    <source>
        <dbReference type="Proteomes" id="UP001501265"/>
    </source>
</evidence>
<dbReference type="Proteomes" id="UP001501265">
    <property type="component" value="Unassembled WGS sequence"/>
</dbReference>
<evidence type="ECO:0000256" key="1">
    <source>
        <dbReference type="ARBA" id="ARBA00022450"/>
    </source>
</evidence>
<evidence type="ECO:0000256" key="6">
    <source>
        <dbReference type="ARBA" id="ARBA00023315"/>
    </source>
</evidence>
<dbReference type="InterPro" id="IPR020841">
    <property type="entry name" value="PKS_Beta-ketoAc_synthase_dom"/>
</dbReference>
<evidence type="ECO:0000259" key="8">
    <source>
        <dbReference type="PROSITE" id="PS50075"/>
    </source>
</evidence>
<dbReference type="PROSITE" id="PS52004">
    <property type="entry name" value="KS3_2"/>
    <property type="match status" value="1"/>
</dbReference>
<keyword evidence="4" id="KW-0045">Antibiotic biosynthesis</keyword>
<dbReference type="InterPro" id="IPR032821">
    <property type="entry name" value="PKS_assoc"/>
</dbReference>
<dbReference type="InterPro" id="IPR016035">
    <property type="entry name" value="Acyl_Trfase/lysoPLipase"/>
</dbReference>
<dbReference type="SUPFAM" id="SSF52151">
    <property type="entry name" value="FabD/lysophospholipase-like"/>
    <property type="match status" value="1"/>
</dbReference>
<dbReference type="Pfam" id="PF16197">
    <property type="entry name" value="KAsynt_C_assoc"/>
    <property type="match status" value="1"/>
</dbReference>
<dbReference type="SUPFAM" id="SSF53901">
    <property type="entry name" value="Thiolase-like"/>
    <property type="match status" value="1"/>
</dbReference>
<dbReference type="SMART" id="SM00825">
    <property type="entry name" value="PKS_KS"/>
    <property type="match status" value="1"/>
</dbReference>
<name>A0ABP9CEI8_9ACTN</name>
<dbReference type="SMART" id="SM00827">
    <property type="entry name" value="PKS_AT"/>
    <property type="match status" value="1"/>
</dbReference>
<dbReference type="SUPFAM" id="SSF47336">
    <property type="entry name" value="ACP-like"/>
    <property type="match status" value="1"/>
</dbReference>
<dbReference type="InterPro" id="IPR050091">
    <property type="entry name" value="PKS_NRPS_Biosynth_Enz"/>
</dbReference>
<dbReference type="PANTHER" id="PTHR43775">
    <property type="entry name" value="FATTY ACID SYNTHASE"/>
    <property type="match status" value="1"/>
</dbReference>
<reference evidence="11" key="1">
    <citation type="journal article" date="2019" name="Int. J. Syst. Evol. Microbiol.">
        <title>The Global Catalogue of Microorganisms (GCM) 10K type strain sequencing project: providing services to taxonomists for standard genome sequencing and annotation.</title>
        <authorList>
            <consortium name="The Broad Institute Genomics Platform"/>
            <consortium name="The Broad Institute Genome Sequencing Center for Infectious Disease"/>
            <person name="Wu L."/>
            <person name="Ma J."/>
        </authorList>
    </citation>
    <scope>NUCLEOTIDE SEQUENCE [LARGE SCALE GENOMIC DNA]</scope>
    <source>
        <strain evidence="11">JCM 18081</strain>
    </source>
</reference>
<dbReference type="PROSITE" id="PS00012">
    <property type="entry name" value="PHOSPHOPANTETHEINE"/>
    <property type="match status" value="1"/>
</dbReference>
<dbReference type="InterPro" id="IPR014031">
    <property type="entry name" value="Ketoacyl_synth_C"/>
</dbReference>
<dbReference type="InterPro" id="IPR006162">
    <property type="entry name" value="Ppantetheine_attach_site"/>
</dbReference>
<dbReference type="InterPro" id="IPR016036">
    <property type="entry name" value="Malonyl_transacylase_ACP-bd"/>
</dbReference>
<evidence type="ECO:0000259" key="9">
    <source>
        <dbReference type="PROSITE" id="PS52004"/>
    </source>
</evidence>
<evidence type="ECO:0000256" key="2">
    <source>
        <dbReference type="ARBA" id="ARBA00022553"/>
    </source>
</evidence>
<dbReference type="Pfam" id="PF00109">
    <property type="entry name" value="ketoacyl-synt"/>
    <property type="match status" value="1"/>
</dbReference>
<dbReference type="RefSeq" id="WP_345621770.1">
    <property type="nucleotide sequence ID" value="NZ_BAABIG010000046.1"/>
</dbReference>
<keyword evidence="5" id="KW-0511">Multifunctional enzyme</keyword>
<dbReference type="InterPro" id="IPR014030">
    <property type="entry name" value="Ketoacyl_synth_N"/>
</dbReference>
<evidence type="ECO:0000256" key="5">
    <source>
        <dbReference type="ARBA" id="ARBA00023268"/>
    </source>
</evidence>
<evidence type="ECO:0000256" key="3">
    <source>
        <dbReference type="ARBA" id="ARBA00022679"/>
    </source>
</evidence>
<dbReference type="InterPro" id="IPR029058">
    <property type="entry name" value="AB_hydrolase_fold"/>
</dbReference>
<dbReference type="PANTHER" id="PTHR43775:SF51">
    <property type="entry name" value="INACTIVE PHENOLPHTHIOCEROL SYNTHESIS POLYKETIDE SYNTHASE TYPE I PKS1-RELATED"/>
    <property type="match status" value="1"/>
</dbReference>
<dbReference type="InterPro" id="IPR016039">
    <property type="entry name" value="Thiolase-like"/>
</dbReference>
<dbReference type="Gene3D" id="3.30.70.250">
    <property type="entry name" value="Malonyl-CoA ACP transacylase, ACP-binding"/>
    <property type="match status" value="1"/>
</dbReference>
<evidence type="ECO:0000256" key="7">
    <source>
        <dbReference type="SAM" id="MobiDB-lite"/>
    </source>
</evidence>
<dbReference type="SUPFAM" id="SSF55048">
    <property type="entry name" value="Probable ACP-binding domain of malonyl-CoA ACP transacylase"/>
    <property type="match status" value="1"/>
</dbReference>
<dbReference type="Gene3D" id="3.30.70.3290">
    <property type="match status" value="1"/>
</dbReference>
<keyword evidence="3" id="KW-0808">Transferase</keyword>
<accession>A0ABP9CEI8</accession>
<feature type="region of interest" description="Disordered" evidence="7">
    <location>
        <begin position="876"/>
        <end position="923"/>
    </location>
</feature>
<dbReference type="InterPro" id="IPR014043">
    <property type="entry name" value="Acyl_transferase_dom"/>
</dbReference>
<dbReference type="InterPro" id="IPR018201">
    <property type="entry name" value="Ketoacyl_synth_AS"/>
</dbReference>
<dbReference type="Pfam" id="PF02801">
    <property type="entry name" value="Ketoacyl-synt_C"/>
    <property type="match status" value="1"/>
</dbReference>
<keyword evidence="11" id="KW-1185">Reference proteome</keyword>
<dbReference type="PROSITE" id="PS00606">
    <property type="entry name" value="KS3_1"/>
    <property type="match status" value="1"/>
</dbReference>
<dbReference type="Gene3D" id="3.40.50.1820">
    <property type="entry name" value="alpha/beta hydrolase"/>
    <property type="match status" value="1"/>
</dbReference>
<dbReference type="Pfam" id="PF00698">
    <property type="entry name" value="Acyl_transf_1"/>
    <property type="match status" value="1"/>
</dbReference>
<dbReference type="EMBL" id="BAABIG010000046">
    <property type="protein sequence ID" value="GAA4809061.1"/>
    <property type="molecule type" value="Genomic_DNA"/>
</dbReference>
<protein>
    <submittedName>
        <fullName evidence="10">Uncharacterized protein</fullName>
    </submittedName>
</protein>
<dbReference type="InterPro" id="IPR001227">
    <property type="entry name" value="Ac_transferase_dom_sf"/>
</dbReference>
<sequence length="1020" mass="105700">MTANDSAHSRGAVAVIGMAGRFPGSSTVEGFWHNLVAGTESLTALDDRRSSRQPEYRPAYGLLTDAAAFDAEYFGYSPQEALITDPQQRQTLECAHEALERAGHGASPRRPTTGVFVGGSHTRYGERVRARLDEMPFIDAWQVAHGNDADFLSSRVAYKLGLTGPAVTVLSACSTSLVAVHLAVRSLLDGECAMALAGGASVLPEAPSTPYVPGGVIAPDGHCRPFDAAAAGTVGAGAVGLVVLRPLADALAAGDHVHAVILGSAVNNDGRDKLGFTAPSVPGQAAAVRAAHRAAGVTADEVGYVEAHGTATPLGDPVEVAALTAAFRESTELRGYCRIGSVKGNLGHADAAAGVVGLIKTVLAVEHGVLPASLHFDEPNPDIDFESTPFRVNATTVPWRTPDGRPRVAGVNSLGLGGTNAHVVVAQAPAGTGTSSGRPHQLLLVSGRTPAAADRAASRLATHFEDHPATDLADAAWTLRTGRTHHTHRRFAVAGTAAEAAAALRAGGPAGGQVERTEPVPVFLFAGQGGQRTGMARDLYEHEPVFRRHLDEICELAADPLGLDLRAVLFPDGERGCGPASQHMNSIAVGQPAVFAVQYAQARLLMSWGVRPAAVAGHSLGAYAAACLAGVFALPDAVHLVVERGRLLGSLPAGAMAAVSLPEEAVTRSLPAGLSVGAVNGPGQCTVSGPAALVADYVRAQRDRAVQARMLRIATAGHSPLVEPVLARFADFLAGTAREEARLPMISDTTGEWADPGALRSVEYWVRHLRRPVRFGQVLGTLSARPGTALVDIGPGRTLSTLARQHPDYHDGQLVVHTSPHPAEATSGLATLLGAVGRLWSHGAHVDLGAPQGDERRRRVPLPTYPFERTRFLVPAVTSERPDRAPRPLGSWIDPPRVPEASGDRAEAAGGTGGPGTGAERDGTGAERDVLEAVLGAFGKALGIPDVAGHDGFLDLGGDSLVATRLAAWATAEFQVSVSAADILKAATAASLARLIQDRTETADTLTSLWGAGAPDGSTR</sequence>
<comment type="caution">
    <text evidence="10">The sequence shown here is derived from an EMBL/GenBank/DDBJ whole genome shotgun (WGS) entry which is preliminary data.</text>
</comment>
<gene>
    <name evidence="10" type="ORF">GCM10023220_44620</name>
</gene>
<evidence type="ECO:0000313" key="10">
    <source>
        <dbReference type="EMBL" id="GAA4809061.1"/>
    </source>
</evidence>
<dbReference type="Gene3D" id="3.40.47.10">
    <property type="match status" value="1"/>
</dbReference>
<dbReference type="CDD" id="cd00833">
    <property type="entry name" value="PKS"/>
    <property type="match status" value="1"/>
</dbReference>
<feature type="domain" description="Carrier" evidence="8">
    <location>
        <begin position="925"/>
        <end position="1000"/>
    </location>
</feature>
<keyword evidence="6" id="KW-0012">Acyltransferase</keyword>
<keyword evidence="1" id="KW-0596">Phosphopantetheine</keyword>
<dbReference type="InterPro" id="IPR009081">
    <property type="entry name" value="PP-bd_ACP"/>
</dbReference>
<evidence type="ECO:0000256" key="4">
    <source>
        <dbReference type="ARBA" id="ARBA00023194"/>
    </source>
</evidence>
<dbReference type="SMART" id="SM00823">
    <property type="entry name" value="PKS_PP"/>
    <property type="match status" value="1"/>
</dbReference>
<dbReference type="PROSITE" id="PS50075">
    <property type="entry name" value="CARRIER"/>
    <property type="match status" value="1"/>
</dbReference>